<dbReference type="Pfam" id="PF00535">
    <property type="entry name" value="Glycos_transf_2"/>
    <property type="match status" value="1"/>
</dbReference>
<dbReference type="InterPro" id="IPR001173">
    <property type="entry name" value="Glyco_trans_2-like"/>
</dbReference>
<evidence type="ECO:0000313" key="5">
    <source>
        <dbReference type="Proteomes" id="UP000008743"/>
    </source>
</evidence>
<name>A0A0D2WU96_CAPO3</name>
<dbReference type="PANTHER" id="PTHR22916">
    <property type="entry name" value="GLYCOSYLTRANSFERASE"/>
    <property type="match status" value="1"/>
</dbReference>
<proteinExistence type="predicted"/>
<sequence length="1798" mass="198237">MTVGVRWWFGAVPRRKLSAARVVALALAALAVIALGLTLHGFTKRAGGERDGGGLTPPPKQGWAAALWGATAPDQSDNPAALQRPPAVLEAAAALRAEDCVSAVDAMPLDNQQLLANLVRQRAALEQRLEQNTVSAGMLREEQRLLILHQKERIEQLEIELLTTKSRLKFASSEPSLPCNSQEQLDAFRSESAELAEQQLAQQSLQARLASNLQQQLNLDEAELLQLLRNFQSEVQRNKDSGVVSSESVVCNPILSSSQPRATKPLVQAMTDVSPATARLAPPGFQAVAHYRANGGEPLSLDMNWSSVEALDHFLAGESVVKANVQPRRAIPILSIVLPTYNGFAFLQEAVVSIQRQEMLDFELIIVDDGSTDSTPRFLGILASEWADKFEGKSILPSLVLLRQPNSRLPTALNTGFAAAKGRYLTWISSDNVHHANFTRVLVDTLDAYPEADWVISNHVSINNLGEYERVSQLTPFQLQYASLLGSNPGIMSFAYTRRCYDAVGDYDPSLEGVEDWEYWVRIRDTCGPYVIADTVLAAYRHHELSMSNTMTTAIANKVPIAYERTLTRVSRRENVLSLHLTDPTLQYVTRPREGQSLALLFSGYTYQYFSIVKHSPVLGLTAGELLSTCRAGTLFDRVAANVLFHVKEHSDHPRLAALSDTKLPSVYFRNPNTTQLEGRSSNLVSVPAVMCAINYAGYLGSRGQRVAANGVLKRLEAVAPKHPQQWFVREQVRLLKETNGGRVLPVDLPYFEFRSRQRLYEYAYTWSSSARLAHLGIPLQEDTKAAQRAIDGFADGFGDVDGDGIADDVLLSSRHLVLGIVLDRPIESFLKLLPSNLPNPEAFLQQYFNPSGMFTRVFCFSPYETAVRRVFGVYTIPTQPTDLMDRLLKYKVVLLRAFGAAFASDMAVHFGRAPGVRIIVSVHDDSYSYKTHESTAGADAVMVADERAVPPLLAKGIEQATLYPYYDPIRYAPVAMQLSEFRPRLPFNESAPSIGKLKNVEPYPHMAASAADPSRLAPGAEIPGTIETPELRSCRAERRQKLLSKFGESKIRVVHFGLSSELDNTVGVVAASALLSNDAHVICVRLPPSSPATDGTGSGWDDLLATKPTPAPRFTFENLEAHAKLAQTASKGSKKSQARVTLETNANPLNFHPCPGDDDNLRLAIYDAYLSIATLLFAPTLDETIDPVLILGALHAGVLVVASDVAPASKLIHHGITGYLLATPADPEELSVAFEAVARNTKMARNVEAHAPLILDRMSLDRLHLNHAILYRMISQLQTPLKTSPPIPLPGQPTFDLQQTNGNLSFLTLTSQHNSALTCAHNKFSANAPPLTSLVCNGYVYSMLAPATSIGWLLPPTHTNKHFFSASLAERHPVSTFAKTLAQLRHATPLLSPSTLRQVSHVLHCIDRFIGNDYTDLQTVRDITVAHAQTLHLSYSVELPNHGRHFVKVREVKRTHPPCRSVGSFEFTVRPAQHHIPWINILISNFNQGAAFNDTIRMFKLLKDYTNEQFLRLIVADYHSTDVDVDAMLKANGIEYILLNVPGNFSRAGGLQIASDASPSPQDINFSMDTFIVVPLNLFTLLRQHCQSGHSAFAPLVVRLSKEAPPVFSESTGYEEVYGWGMIAFVQEDNARIGGYDVERFREKRGGEDENFAGRLLWNNTQEFSIARVQADFFHIFHAHFDNHLWSKAGSETWANMPGFEPAPGVHLHLDYQPTPALAMQALIDWDRAHPTMLSQHFADQRPASVADILGGLNSASIELHSEAEGHLHGLDDNETDDINNGNEMTDTNPSDETFEA</sequence>
<dbReference type="eggNOG" id="KOG3588">
    <property type="taxonomic scope" value="Eukaryota"/>
</dbReference>
<accession>A0A0D2WU96</accession>
<dbReference type="Gene3D" id="3.90.550.10">
    <property type="entry name" value="Spore Coat Polysaccharide Biosynthesis Protein SpsA, Chain A"/>
    <property type="match status" value="2"/>
</dbReference>
<feature type="region of interest" description="Disordered" evidence="2">
    <location>
        <begin position="1767"/>
        <end position="1798"/>
    </location>
</feature>
<feature type="coiled-coil region" evidence="1">
    <location>
        <begin position="115"/>
        <end position="174"/>
    </location>
</feature>
<dbReference type="PANTHER" id="PTHR22916:SF3">
    <property type="entry name" value="UDP-GLCNAC:BETAGAL BETA-1,3-N-ACETYLGLUCOSAMINYLTRANSFERASE-LIKE PROTEIN 1"/>
    <property type="match status" value="1"/>
</dbReference>
<protein>
    <submittedName>
        <fullName evidence="4">Glycosyl transferase</fullName>
    </submittedName>
</protein>
<evidence type="ECO:0000256" key="1">
    <source>
        <dbReference type="SAM" id="Coils"/>
    </source>
</evidence>
<dbReference type="InParanoid" id="A0A0D2WU96"/>
<keyword evidence="4" id="KW-0808">Transferase</keyword>
<evidence type="ECO:0000313" key="4">
    <source>
        <dbReference type="EMBL" id="KJE95453.1"/>
    </source>
</evidence>
<keyword evidence="1" id="KW-0175">Coiled coil</keyword>
<gene>
    <name evidence="4" type="ORF">CAOG_005902</name>
</gene>
<dbReference type="EMBL" id="KE346369">
    <property type="protein sequence ID" value="KJE95453.1"/>
    <property type="molecule type" value="Genomic_DNA"/>
</dbReference>
<dbReference type="OrthoDB" id="3784at2759"/>
<evidence type="ECO:0000259" key="3">
    <source>
        <dbReference type="Pfam" id="PF00535"/>
    </source>
</evidence>
<keyword evidence="5" id="KW-1185">Reference proteome</keyword>
<dbReference type="Proteomes" id="UP000008743">
    <property type="component" value="Unassembled WGS sequence"/>
</dbReference>
<dbReference type="SUPFAM" id="SSF53756">
    <property type="entry name" value="UDP-Glycosyltransferase/glycogen phosphorylase"/>
    <property type="match status" value="1"/>
</dbReference>
<feature type="compositionally biased region" description="Polar residues" evidence="2">
    <location>
        <begin position="1780"/>
        <end position="1798"/>
    </location>
</feature>
<feature type="domain" description="Glycosyltransferase 2-like" evidence="3">
    <location>
        <begin position="335"/>
        <end position="484"/>
    </location>
</feature>
<evidence type="ECO:0000256" key="2">
    <source>
        <dbReference type="SAM" id="MobiDB-lite"/>
    </source>
</evidence>
<organism evidence="4 5">
    <name type="scientific">Capsaspora owczarzaki (strain ATCC 30864)</name>
    <dbReference type="NCBI Taxonomy" id="595528"/>
    <lineage>
        <taxon>Eukaryota</taxon>
        <taxon>Filasterea</taxon>
        <taxon>Capsaspora</taxon>
    </lineage>
</organism>
<dbReference type="STRING" id="595528.A0A0D2WU96"/>
<dbReference type="SUPFAM" id="SSF53448">
    <property type="entry name" value="Nucleotide-diphospho-sugar transferases"/>
    <property type="match status" value="2"/>
</dbReference>
<dbReference type="InterPro" id="IPR029044">
    <property type="entry name" value="Nucleotide-diphossugar_trans"/>
</dbReference>
<dbReference type="Gene3D" id="3.40.50.2000">
    <property type="entry name" value="Glycogen Phosphorylase B"/>
    <property type="match status" value="1"/>
</dbReference>
<dbReference type="GO" id="GO:0016758">
    <property type="term" value="F:hexosyltransferase activity"/>
    <property type="evidence" value="ECO:0007669"/>
    <property type="project" value="UniProtKB-ARBA"/>
</dbReference>
<reference evidence="5" key="1">
    <citation type="submission" date="2011-02" db="EMBL/GenBank/DDBJ databases">
        <title>The Genome Sequence of Capsaspora owczarzaki ATCC 30864.</title>
        <authorList>
            <person name="Russ C."/>
            <person name="Cuomo C."/>
            <person name="Burger G."/>
            <person name="Gray M.W."/>
            <person name="Holland P.W.H."/>
            <person name="King N."/>
            <person name="Lang F.B.F."/>
            <person name="Roger A.J."/>
            <person name="Ruiz-Trillo I."/>
            <person name="Young S.K."/>
            <person name="Zeng Q."/>
            <person name="Gargeya S."/>
            <person name="Alvarado L."/>
            <person name="Berlin A."/>
            <person name="Chapman S.B."/>
            <person name="Chen Z."/>
            <person name="Freedman E."/>
            <person name="Gellesch M."/>
            <person name="Goldberg J."/>
            <person name="Griggs A."/>
            <person name="Gujja S."/>
            <person name="Heilman E."/>
            <person name="Heiman D."/>
            <person name="Howarth C."/>
            <person name="Mehta T."/>
            <person name="Neiman D."/>
            <person name="Pearson M."/>
            <person name="Roberts A."/>
            <person name="Saif S."/>
            <person name="Shea T."/>
            <person name="Shenoy N."/>
            <person name="Sisk P."/>
            <person name="Stolte C."/>
            <person name="Sykes S."/>
            <person name="White J."/>
            <person name="Yandava C."/>
            <person name="Haas B."/>
            <person name="Nusbaum C."/>
            <person name="Birren B."/>
        </authorList>
    </citation>
    <scope>NUCLEOTIDE SEQUENCE</scope>
    <source>
        <strain evidence="5">ATCC 30864</strain>
    </source>
</reference>